<feature type="compositionally biased region" description="Acidic residues" evidence="2">
    <location>
        <begin position="65"/>
        <end position="74"/>
    </location>
</feature>
<dbReference type="PANTHER" id="PTHR16284:SF13">
    <property type="entry name" value="PROTEIN CDV3 HOMOLOG"/>
    <property type="match status" value="1"/>
</dbReference>
<evidence type="ECO:0000256" key="1">
    <source>
        <dbReference type="ARBA" id="ARBA00006062"/>
    </source>
</evidence>
<evidence type="ECO:0000313" key="3">
    <source>
        <dbReference type="EMBL" id="KAJ8307162.1"/>
    </source>
</evidence>
<protein>
    <recommendedName>
        <fullName evidence="5">CDV3 homolog</fullName>
    </recommendedName>
</protein>
<name>A0ABQ9EPK6_TEGGR</name>
<proteinExistence type="inferred from homology"/>
<gene>
    <name evidence="3" type="ORF">KUTeg_015246</name>
</gene>
<feature type="compositionally biased region" description="Basic and acidic residues" evidence="2">
    <location>
        <begin position="31"/>
        <end position="41"/>
    </location>
</feature>
<comment type="similarity">
    <text evidence="1">Belongs to the CDV3 family.</text>
</comment>
<dbReference type="Pfam" id="PF15359">
    <property type="entry name" value="CDV3"/>
    <property type="match status" value="1"/>
</dbReference>
<evidence type="ECO:0000256" key="2">
    <source>
        <dbReference type="SAM" id="MobiDB-lite"/>
    </source>
</evidence>
<evidence type="ECO:0000313" key="4">
    <source>
        <dbReference type="Proteomes" id="UP001217089"/>
    </source>
</evidence>
<feature type="compositionally biased region" description="Acidic residues" evidence="2">
    <location>
        <begin position="96"/>
        <end position="110"/>
    </location>
</feature>
<dbReference type="PANTHER" id="PTHR16284">
    <property type="entry name" value="PROTEIN CDV3 HOMOLOG"/>
    <property type="match status" value="1"/>
</dbReference>
<comment type="caution">
    <text evidence="3">The sequence shown here is derived from an EMBL/GenBank/DDBJ whole genome shotgun (WGS) entry which is preliminary data.</text>
</comment>
<organism evidence="3 4">
    <name type="scientific">Tegillarca granosa</name>
    <name type="common">Malaysian cockle</name>
    <name type="synonym">Anadara granosa</name>
    <dbReference type="NCBI Taxonomy" id="220873"/>
    <lineage>
        <taxon>Eukaryota</taxon>
        <taxon>Metazoa</taxon>
        <taxon>Spiralia</taxon>
        <taxon>Lophotrochozoa</taxon>
        <taxon>Mollusca</taxon>
        <taxon>Bivalvia</taxon>
        <taxon>Autobranchia</taxon>
        <taxon>Pteriomorphia</taxon>
        <taxon>Arcoida</taxon>
        <taxon>Arcoidea</taxon>
        <taxon>Arcidae</taxon>
        <taxon>Tegillarca</taxon>
    </lineage>
</organism>
<dbReference type="EMBL" id="JARBDR010000793">
    <property type="protein sequence ID" value="KAJ8307162.1"/>
    <property type="molecule type" value="Genomic_DNA"/>
</dbReference>
<feature type="region of interest" description="Disordered" evidence="2">
    <location>
        <begin position="1"/>
        <end position="255"/>
    </location>
</feature>
<keyword evidence="4" id="KW-1185">Reference proteome</keyword>
<reference evidence="3 4" key="1">
    <citation type="submission" date="2022-12" db="EMBL/GenBank/DDBJ databases">
        <title>Chromosome-level genome of Tegillarca granosa.</title>
        <authorList>
            <person name="Kim J."/>
        </authorList>
    </citation>
    <scope>NUCLEOTIDE SEQUENCE [LARGE SCALE GENOMIC DNA]</scope>
    <source>
        <strain evidence="3">Teg-2019</strain>
        <tissue evidence="3">Adductor muscle</tissue>
    </source>
</reference>
<accession>A0ABQ9EPK6</accession>
<dbReference type="InterPro" id="IPR026806">
    <property type="entry name" value="CDV3"/>
</dbReference>
<feature type="compositionally biased region" description="Low complexity" evidence="2">
    <location>
        <begin position="168"/>
        <end position="192"/>
    </location>
</feature>
<evidence type="ECO:0008006" key="5">
    <source>
        <dbReference type="Google" id="ProtNLM"/>
    </source>
</evidence>
<sequence length="255" mass="27852">MADSSLDDFFAKKDKSKKKSKSKLTPSDILAKQEDGSDTRKKDKKKKEKEKQSTTTNSEEPKTTEDEEWVDFEQETEKDYSGLRIQNIQISKEQEVQEEENDNDESDEGENSDKKDKTAGPWNTPSQSQSQQVSTPLITQQAPPPEEKAPSQPPADQPSEPSKPTKYVPPAVRAAAAAAASSGASPGEPSRATQLRRKKVAPNLQSEDDFPTLGGGAAGPSSNFERVQTGGRQMEDPTKGNLQLSLGNKYAALQD</sequence>
<dbReference type="Proteomes" id="UP001217089">
    <property type="component" value="Unassembled WGS sequence"/>
</dbReference>